<protein>
    <submittedName>
        <fullName evidence="2">Uncharacterized protein</fullName>
    </submittedName>
</protein>
<dbReference type="AlphaFoldDB" id="A0A0E9XKE0"/>
<keyword evidence="1" id="KW-0472">Membrane</keyword>
<dbReference type="EMBL" id="GBXM01005365">
    <property type="protein sequence ID" value="JAI03213.1"/>
    <property type="molecule type" value="Transcribed_RNA"/>
</dbReference>
<keyword evidence="1" id="KW-1133">Transmembrane helix</keyword>
<name>A0A0E9XKE0_ANGAN</name>
<keyword evidence="1" id="KW-0812">Transmembrane</keyword>
<organism evidence="2">
    <name type="scientific">Anguilla anguilla</name>
    <name type="common">European freshwater eel</name>
    <name type="synonym">Muraena anguilla</name>
    <dbReference type="NCBI Taxonomy" id="7936"/>
    <lineage>
        <taxon>Eukaryota</taxon>
        <taxon>Metazoa</taxon>
        <taxon>Chordata</taxon>
        <taxon>Craniata</taxon>
        <taxon>Vertebrata</taxon>
        <taxon>Euteleostomi</taxon>
        <taxon>Actinopterygii</taxon>
        <taxon>Neopterygii</taxon>
        <taxon>Teleostei</taxon>
        <taxon>Anguilliformes</taxon>
        <taxon>Anguillidae</taxon>
        <taxon>Anguilla</taxon>
    </lineage>
</organism>
<accession>A0A0E9XKE0</accession>
<feature type="transmembrane region" description="Helical" evidence="1">
    <location>
        <begin position="6"/>
        <end position="26"/>
    </location>
</feature>
<reference evidence="2" key="2">
    <citation type="journal article" date="2015" name="Fish Shellfish Immunol.">
        <title>Early steps in the European eel (Anguilla anguilla)-Vibrio vulnificus interaction in the gills: Role of the RtxA13 toxin.</title>
        <authorList>
            <person name="Callol A."/>
            <person name="Pajuelo D."/>
            <person name="Ebbesson L."/>
            <person name="Teles M."/>
            <person name="MacKenzie S."/>
            <person name="Amaro C."/>
        </authorList>
    </citation>
    <scope>NUCLEOTIDE SEQUENCE</scope>
</reference>
<evidence type="ECO:0000256" key="1">
    <source>
        <dbReference type="SAM" id="Phobius"/>
    </source>
</evidence>
<proteinExistence type="predicted"/>
<evidence type="ECO:0000313" key="2">
    <source>
        <dbReference type="EMBL" id="JAI03213.1"/>
    </source>
</evidence>
<reference evidence="2" key="1">
    <citation type="submission" date="2014-11" db="EMBL/GenBank/DDBJ databases">
        <authorList>
            <person name="Amaro Gonzalez C."/>
        </authorList>
    </citation>
    <scope>NUCLEOTIDE SEQUENCE</scope>
</reference>
<sequence length="27" mass="3101">MMNHLSLVGFAYTLSLKYILIFLTIVV</sequence>